<evidence type="ECO:0000313" key="5">
    <source>
        <dbReference type="Proteomes" id="UP001375240"/>
    </source>
</evidence>
<dbReference type="PANTHER" id="PTHR45348">
    <property type="entry name" value="HYPOTHETICAL OXIDOREDUCTASE (EUROFUNG)"/>
    <property type="match status" value="1"/>
</dbReference>
<dbReference type="CDD" id="cd08249">
    <property type="entry name" value="enoyl_reductase_like"/>
    <property type="match status" value="1"/>
</dbReference>
<dbReference type="SUPFAM" id="SSF50129">
    <property type="entry name" value="GroES-like"/>
    <property type="match status" value="1"/>
</dbReference>
<dbReference type="Proteomes" id="UP001375240">
    <property type="component" value="Unassembled WGS sequence"/>
</dbReference>
<sequence length="344" mass="36278">MSNKAAWLMSPKAHPLTIGDASMPVAGQGEVIIRNHAIAINPVNWAIQALEVFPVSYPFIGGNDAAGEIVEVGPDVDAFKVGDRVLALAEGDGSREHEANAAFQLFFSAKVNRIAKIPNHTSYAEAAVFPLGMATAASALFQKDTHALPLPQVPPVPQTKTILVWGGSSSVGACAIQLLVGAGFEVAATAGAHNLEAMKDIGAKYVFDHKKQGVAEDIINDLGGTDFIGVFCAILEAEIIRLCGYIANKLGGNKFVSTVLPPTVLRQDGMPAGVETCNVWGTTLFENEVGPQVWGNWIYTALANGSLKPAPPPLVVGKGLESIQKACGRWRAGVSYQKVVVELD</sequence>
<comment type="caution">
    <text evidence="4">The sequence shown here is derived from an EMBL/GenBank/DDBJ whole genome shotgun (WGS) entry which is preliminary data.</text>
</comment>
<dbReference type="AlphaFoldDB" id="A0AAV9TX85"/>
<protein>
    <recommendedName>
        <fullName evidence="3">Enoyl reductase (ER) domain-containing protein</fullName>
    </recommendedName>
</protein>
<evidence type="ECO:0000259" key="3">
    <source>
        <dbReference type="SMART" id="SM00829"/>
    </source>
</evidence>
<dbReference type="PANTHER" id="PTHR45348:SF2">
    <property type="entry name" value="ZINC-TYPE ALCOHOL DEHYDROGENASE-LIKE PROTEIN C2E1P3.01"/>
    <property type="match status" value="1"/>
</dbReference>
<proteinExistence type="inferred from homology"/>
<comment type="similarity">
    <text evidence="1">Belongs to the zinc-containing alcohol dehydrogenase family.</text>
</comment>
<evidence type="ECO:0000313" key="4">
    <source>
        <dbReference type="EMBL" id="KAK6330443.1"/>
    </source>
</evidence>
<dbReference type="SUPFAM" id="SSF51735">
    <property type="entry name" value="NAD(P)-binding Rossmann-fold domains"/>
    <property type="match status" value="1"/>
</dbReference>
<dbReference type="GO" id="GO:0016651">
    <property type="term" value="F:oxidoreductase activity, acting on NAD(P)H"/>
    <property type="evidence" value="ECO:0007669"/>
    <property type="project" value="InterPro"/>
</dbReference>
<dbReference type="InterPro" id="IPR013154">
    <property type="entry name" value="ADH-like_N"/>
</dbReference>
<keyword evidence="2" id="KW-0560">Oxidoreductase</keyword>
<accession>A0AAV9TX85</accession>
<dbReference type="Pfam" id="PF08240">
    <property type="entry name" value="ADH_N"/>
    <property type="match status" value="1"/>
</dbReference>
<dbReference type="Gene3D" id="3.40.50.720">
    <property type="entry name" value="NAD(P)-binding Rossmann-like Domain"/>
    <property type="match status" value="1"/>
</dbReference>
<evidence type="ECO:0000256" key="2">
    <source>
        <dbReference type="ARBA" id="ARBA00023002"/>
    </source>
</evidence>
<organism evidence="4 5">
    <name type="scientific">Orbilia brochopaga</name>
    <dbReference type="NCBI Taxonomy" id="3140254"/>
    <lineage>
        <taxon>Eukaryota</taxon>
        <taxon>Fungi</taxon>
        <taxon>Dikarya</taxon>
        <taxon>Ascomycota</taxon>
        <taxon>Pezizomycotina</taxon>
        <taxon>Orbiliomycetes</taxon>
        <taxon>Orbiliales</taxon>
        <taxon>Orbiliaceae</taxon>
        <taxon>Orbilia</taxon>
    </lineage>
</organism>
<dbReference type="EMBL" id="JAVHNQ010000017">
    <property type="protein sequence ID" value="KAK6330443.1"/>
    <property type="molecule type" value="Genomic_DNA"/>
</dbReference>
<dbReference type="SMART" id="SM00829">
    <property type="entry name" value="PKS_ER"/>
    <property type="match status" value="1"/>
</dbReference>
<feature type="domain" description="Enoyl reductase (ER)" evidence="3">
    <location>
        <begin position="13"/>
        <end position="341"/>
    </location>
</feature>
<dbReference type="InterPro" id="IPR047122">
    <property type="entry name" value="Trans-enoyl_RdTase-like"/>
</dbReference>
<dbReference type="InterPro" id="IPR011032">
    <property type="entry name" value="GroES-like_sf"/>
</dbReference>
<keyword evidence="5" id="KW-1185">Reference proteome</keyword>
<gene>
    <name evidence="4" type="ORF">TWF696_003335</name>
</gene>
<reference evidence="4 5" key="1">
    <citation type="submission" date="2019-10" db="EMBL/GenBank/DDBJ databases">
        <authorList>
            <person name="Palmer J.M."/>
        </authorList>
    </citation>
    <scope>NUCLEOTIDE SEQUENCE [LARGE SCALE GENOMIC DNA]</scope>
    <source>
        <strain evidence="4 5">TWF696</strain>
    </source>
</reference>
<dbReference type="InterPro" id="IPR036291">
    <property type="entry name" value="NAD(P)-bd_dom_sf"/>
</dbReference>
<dbReference type="InterPro" id="IPR020843">
    <property type="entry name" value="ER"/>
</dbReference>
<dbReference type="Gene3D" id="3.90.180.10">
    <property type="entry name" value="Medium-chain alcohol dehydrogenases, catalytic domain"/>
    <property type="match status" value="1"/>
</dbReference>
<name>A0AAV9TX85_9PEZI</name>
<evidence type="ECO:0000256" key="1">
    <source>
        <dbReference type="ARBA" id="ARBA00008072"/>
    </source>
</evidence>